<feature type="region of interest" description="Disordered" evidence="1">
    <location>
        <begin position="47"/>
        <end position="70"/>
    </location>
</feature>
<protein>
    <submittedName>
        <fullName evidence="2">Uncharacterized protein</fullName>
    </submittedName>
</protein>
<sequence length="70" mass="7553">MDCATHWAPTKIVFNHIGLFGWAPFTVGTQPPSSQGDFGVASRTITTTQDPGNEKLHCSRTAAVLPQNKN</sequence>
<reference evidence="2" key="1">
    <citation type="submission" date="2014-11" db="EMBL/GenBank/DDBJ databases">
        <authorList>
            <person name="Amaro Gonzalez C."/>
        </authorList>
    </citation>
    <scope>NUCLEOTIDE SEQUENCE</scope>
</reference>
<name>A0A0E9WGI3_ANGAN</name>
<proteinExistence type="predicted"/>
<evidence type="ECO:0000313" key="2">
    <source>
        <dbReference type="EMBL" id="JAH89462.1"/>
    </source>
</evidence>
<reference evidence="2" key="2">
    <citation type="journal article" date="2015" name="Fish Shellfish Immunol.">
        <title>Early steps in the European eel (Anguilla anguilla)-Vibrio vulnificus interaction in the gills: Role of the RtxA13 toxin.</title>
        <authorList>
            <person name="Callol A."/>
            <person name="Pajuelo D."/>
            <person name="Ebbesson L."/>
            <person name="Teles M."/>
            <person name="MacKenzie S."/>
            <person name="Amaro C."/>
        </authorList>
    </citation>
    <scope>NUCLEOTIDE SEQUENCE</scope>
</reference>
<organism evidence="2">
    <name type="scientific">Anguilla anguilla</name>
    <name type="common">European freshwater eel</name>
    <name type="synonym">Muraena anguilla</name>
    <dbReference type="NCBI Taxonomy" id="7936"/>
    <lineage>
        <taxon>Eukaryota</taxon>
        <taxon>Metazoa</taxon>
        <taxon>Chordata</taxon>
        <taxon>Craniata</taxon>
        <taxon>Vertebrata</taxon>
        <taxon>Euteleostomi</taxon>
        <taxon>Actinopterygii</taxon>
        <taxon>Neopterygii</taxon>
        <taxon>Teleostei</taxon>
        <taxon>Anguilliformes</taxon>
        <taxon>Anguillidae</taxon>
        <taxon>Anguilla</taxon>
    </lineage>
</organism>
<accession>A0A0E9WGI3</accession>
<evidence type="ECO:0000256" key="1">
    <source>
        <dbReference type="SAM" id="MobiDB-lite"/>
    </source>
</evidence>
<dbReference type="AlphaFoldDB" id="A0A0E9WGI3"/>
<dbReference type="EMBL" id="GBXM01019115">
    <property type="protein sequence ID" value="JAH89462.1"/>
    <property type="molecule type" value="Transcribed_RNA"/>
</dbReference>